<dbReference type="RefSeq" id="WP_031179523.1">
    <property type="nucleotide sequence ID" value="NZ_CP032229.1"/>
</dbReference>
<dbReference type="GeneID" id="300102881"/>
<evidence type="ECO:0000313" key="2">
    <source>
        <dbReference type="EMBL" id="QBJ93850.1"/>
    </source>
</evidence>
<protein>
    <submittedName>
        <fullName evidence="2">Uncharacterized protein</fullName>
    </submittedName>
</protein>
<dbReference type="Proteomes" id="UP000292547">
    <property type="component" value="Chromosome"/>
</dbReference>
<name>A0A4P6U1Y4_STRSO</name>
<keyword evidence="1" id="KW-0472">Membrane</keyword>
<dbReference type="KEGG" id="sseo:D0Z67_28675"/>
<keyword evidence="1" id="KW-1133">Transmembrane helix</keyword>
<organism evidence="2 3">
    <name type="scientific">Streptomyces seoulensis</name>
    <dbReference type="NCBI Taxonomy" id="73044"/>
    <lineage>
        <taxon>Bacteria</taxon>
        <taxon>Bacillati</taxon>
        <taxon>Actinomycetota</taxon>
        <taxon>Actinomycetes</taxon>
        <taxon>Kitasatosporales</taxon>
        <taxon>Streptomycetaceae</taxon>
        <taxon>Streptomyces</taxon>
    </lineage>
</organism>
<evidence type="ECO:0000256" key="1">
    <source>
        <dbReference type="SAM" id="Phobius"/>
    </source>
</evidence>
<feature type="transmembrane region" description="Helical" evidence="1">
    <location>
        <begin position="23"/>
        <end position="40"/>
    </location>
</feature>
<gene>
    <name evidence="2" type="ORF">D0Z67_28675</name>
</gene>
<keyword evidence="3" id="KW-1185">Reference proteome</keyword>
<dbReference type="AlphaFoldDB" id="A0A4P6U1Y4"/>
<accession>A0A4P6U1Y4</accession>
<proteinExistence type="predicted"/>
<dbReference type="EMBL" id="CP032229">
    <property type="protein sequence ID" value="QBJ93850.1"/>
    <property type="molecule type" value="Genomic_DNA"/>
</dbReference>
<evidence type="ECO:0000313" key="3">
    <source>
        <dbReference type="Proteomes" id="UP000292547"/>
    </source>
</evidence>
<sequence length="66" mass="7534">MKIQKAARAVEETERTLWTGRRVLVAQAAVLVGLTLLLLVKEVPGMVREIKIYRMTGGRRALRRYP</sequence>
<reference evidence="2 3" key="1">
    <citation type="submission" date="2018-08" db="EMBL/GenBank/DDBJ databases">
        <title>The complete genome sequence of Streptomyces seoulensis, a pioneer strain for nickel superoxide dismutase discovery.</title>
        <authorList>
            <person name="Shin J."/>
            <person name="Lee J.-S."/>
            <person name="Lee E.-J."/>
            <person name="Youn H.-D."/>
        </authorList>
    </citation>
    <scope>NUCLEOTIDE SEQUENCE [LARGE SCALE GENOMIC DNA]</scope>
    <source>
        <strain evidence="2 3">KCTC 9819</strain>
    </source>
</reference>
<dbReference type="STRING" id="73044.GCA_000725795_00682"/>
<keyword evidence="1" id="KW-0812">Transmembrane</keyword>